<dbReference type="OrthoDB" id="1097733at2759"/>
<dbReference type="GO" id="GO:0003700">
    <property type="term" value="F:DNA-binding transcription factor activity"/>
    <property type="evidence" value="ECO:0007669"/>
    <property type="project" value="UniProtKB-UniRule"/>
</dbReference>
<accession>A0A0J8DZ11</accession>
<feature type="region of interest" description="Disordered" evidence="7">
    <location>
        <begin position="205"/>
        <end position="224"/>
    </location>
</feature>
<dbReference type="GO" id="GO:0005634">
    <property type="term" value="C:nucleus"/>
    <property type="evidence" value="ECO:0007669"/>
    <property type="project" value="UniProtKB-SubCell"/>
</dbReference>
<name>A0A0J8DZ11_BETVV</name>
<comment type="function">
    <text evidence="6">Component of the sequence-specific heterotrimeric transcription factor (NF-Y) which specifically recognizes a 5'-CCAAT-3' box motif found in the promoters of its target genes.</text>
</comment>
<evidence type="ECO:0000313" key="8">
    <source>
        <dbReference type="EMBL" id="KMS96100.1"/>
    </source>
</evidence>
<keyword evidence="9" id="KW-1185">Reference proteome</keyword>
<sequence length="224" mass="24873">MDQVKPIYMMDHLDMAYSGGQIDYGRAMTCMPYPCGDPYYNGLLTAYGTTHIQPHMMGITTARVPLPLDISEDEPIYVNAKQYHGILRRRQSRAKMEAQNKLVKIRKPYLHESRHLHALNRVRGSGGRFLSTKKQQKSDPTSAIRNRSIHGSNALGCIGNNMVFEPHQAQRMATGTSDVSNGNAFFQQQEGGFLGISSSHTGGGVQRSGAFIHNSNQHQASVVR</sequence>
<dbReference type="PRINTS" id="PR00616">
    <property type="entry name" value="CCAATSUBUNTB"/>
</dbReference>
<evidence type="ECO:0000256" key="3">
    <source>
        <dbReference type="ARBA" id="ARBA00023125"/>
    </source>
</evidence>
<comment type="subcellular location">
    <subcellularLocation>
        <location evidence="1 6">Nucleus</location>
    </subcellularLocation>
</comment>
<evidence type="ECO:0000256" key="2">
    <source>
        <dbReference type="ARBA" id="ARBA00023015"/>
    </source>
</evidence>
<evidence type="ECO:0000256" key="5">
    <source>
        <dbReference type="ARBA" id="ARBA00023242"/>
    </source>
</evidence>
<reference evidence="8 9" key="1">
    <citation type="journal article" date="2014" name="Nature">
        <title>The genome of the recently domesticated crop plant sugar beet (Beta vulgaris).</title>
        <authorList>
            <person name="Dohm J.C."/>
            <person name="Minoche A.E."/>
            <person name="Holtgrawe D."/>
            <person name="Capella-Gutierrez S."/>
            <person name="Zakrzewski F."/>
            <person name="Tafer H."/>
            <person name="Rupp O."/>
            <person name="Sorensen T.R."/>
            <person name="Stracke R."/>
            <person name="Reinhardt R."/>
            <person name="Goesmann A."/>
            <person name="Kraft T."/>
            <person name="Schulz B."/>
            <person name="Stadler P.F."/>
            <person name="Schmidt T."/>
            <person name="Gabaldon T."/>
            <person name="Lehrach H."/>
            <person name="Weisshaar B."/>
            <person name="Himmelbauer H."/>
        </authorList>
    </citation>
    <scope>NUCLEOTIDE SEQUENCE [LARGE SCALE GENOMIC DNA]</scope>
    <source>
        <tissue evidence="8">Taproot</tissue>
    </source>
</reference>
<dbReference type="EMBL" id="KQ090411">
    <property type="protein sequence ID" value="KMS96100.1"/>
    <property type="molecule type" value="Genomic_DNA"/>
</dbReference>
<keyword evidence="3 6" id="KW-0238">DNA-binding</keyword>
<dbReference type="OMA" id="CGDPYYN"/>
<dbReference type="InterPro" id="IPR001289">
    <property type="entry name" value="NFYA"/>
</dbReference>
<dbReference type="PANTHER" id="PTHR12632">
    <property type="entry name" value="TRANSCRIPTION FACTOR NF-Y ALPHA-RELATED"/>
    <property type="match status" value="1"/>
</dbReference>
<keyword evidence="2 6" id="KW-0805">Transcription regulation</keyword>
<dbReference type="Gramene" id="KMS96100">
    <property type="protein sequence ID" value="KMS96100"/>
    <property type="gene ID" value="BVRB_002120"/>
</dbReference>
<evidence type="ECO:0000256" key="1">
    <source>
        <dbReference type="ARBA" id="ARBA00004123"/>
    </source>
</evidence>
<dbReference type="AlphaFoldDB" id="A0A0J8DZ11"/>
<evidence type="ECO:0000256" key="7">
    <source>
        <dbReference type="SAM" id="MobiDB-lite"/>
    </source>
</evidence>
<organism evidence="8 9">
    <name type="scientific">Beta vulgaris subsp. vulgaris</name>
    <name type="common">Beet</name>
    <dbReference type="NCBI Taxonomy" id="3555"/>
    <lineage>
        <taxon>Eukaryota</taxon>
        <taxon>Viridiplantae</taxon>
        <taxon>Streptophyta</taxon>
        <taxon>Embryophyta</taxon>
        <taxon>Tracheophyta</taxon>
        <taxon>Spermatophyta</taxon>
        <taxon>Magnoliopsida</taxon>
        <taxon>eudicotyledons</taxon>
        <taxon>Gunneridae</taxon>
        <taxon>Pentapetalae</taxon>
        <taxon>Caryophyllales</taxon>
        <taxon>Chenopodiaceae</taxon>
        <taxon>Betoideae</taxon>
        <taxon>Beta</taxon>
    </lineage>
</organism>
<dbReference type="Pfam" id="PF02045">
    <property type="entry name" value="CBFB_NFYA"/>
    <property type="match status" value="1"/>
</dbReference>
<dbReference type="GO" id="GO:0003677">
    <property type="term" value="F:DNA binding"/>
    <property type="evidence" value="ECO:0007669"/>
    <property type="project" value="UniProtKB-KW"/>
</dbReference>
<evidence type="ECO:0000256" key="4">
    <source>
        <dbReference type="ARBA" id="ARBA00023163"/>
    </source>
</evidence>
<evidence type="ECO:0000313" key="9">
    <source>
        <dbReference type="Proteomes" id="UP000035740"/>
    </source>
</evidence>
<keyword evidence="5 6" id="KW-0539">Nucleus</keyword>
<comment type="similarity">
    <text evidence="6">Belongs to the NFYA/HAP2 subunit family.</text>
</comment>
<feature type="compositionally biased region" description="Polar residues" evidence="7">
    <location>
        <begin position="213"/>
        <end position="224"/>
    </location>
</feature>
<dbReference type="PROSITE" id="PS51152">
    <property type="entry name" value="NFYA_HAP2_2"/>
    <property type="match status" value="1"/>
</dbReference>
<keyword evidence="4 6" id="KW-0804">Transcription</keyword>
<protein>
    <recommendedName>
        <fullName evidence="6">Nuclear transcription factor Y subunit</fullName>
    </recommendedName>
</protein>
<proteinExistence type="inferred from homology"/>
<gene>
    <name evidence="8" type="ORF">BVRB_002120</name>
</gene>
<dbReference type="SMART" id="SM00521">
    <property type="entry name" value="CBF"/>
    <property type="match status" value="1"/>
</dbReference>
<dbReference type="Gene3D" id="6.10.250.2430">
    <property type="match status" value="1"/>
</dbReference>
<evidence type="ECO:0000256" key="6">
    <source>
        <dbReference type="RuleBase" id="RU367155"/>
    </source>
</evidence>
<dbReference type="Proteomes" id="UP000035740">
    <property type="component" value="Unassembled WGS sequence"/>
</dbReference>
<dbReference type="eggNOG" id="KOG1561">
    <property type="taxonomic scope" value="Eukaryota"/>
</dbReference>
<comment type="subunit">
    <text evidence="6">Heterotrimer.</text>
</comment>